<sequence>MGETVDLVAMQQKLNLIQEQLEKRKDDETIPKWWEGQNALWEARFSNLERTSAENQDYLEKIFNALNKVAGEPETTTKKGPQYAGNAEANVTPPKSEGKKPIQVTVINEQGKYFLNSTELGILAGKPGGTGIQVLAHLNKKKLWEVVWGMRQN</sequence>
<comment type="caution">
    <text evidence="2">The sequence shown here is derived from an EMBL/GenBank/DDBJ whole genome shotgun (WGS) entry which is preliminary data.</text>
</comment>
<protein>
    <submittedName>
        <fullName evidence="2">Uncharacterized protein</fullName>
    </submittedName>
</protein>
<proteinExistence type="predicted"/>
<name>A0A9W7MJU3_HIBTR</name>
<reference evidence="2" key="1">
    <citation type="submission" date="2023-05" db="EMBL/GenBank/DDBJ databases">
        <title>Genome and transcriptome analyses reveal genes involved in the formation of fine ridges on petal epidermal cells in Hibiscus trionum.</title>
        <authorList>
            <person name="Koshimizu S."/>
            <person name="Masuda S."/>
            <person name="Ishii T."/>
            <person name="Shirasu K."/>
            <person name="Hoshino A."/>
            <person name="Arita M."/>
        </authorList>
    </citation>
    <scope>NUCLEOTIDE SEQUENCE</scope>
    <source>
        <strain evidence="2">Hamamatsu line</strain>
    </source>
</reference>
<keyword evidence="3" id="KW-1185">Reference proteome</keyword>
<feature type="region of interest" description="Disordered" evidence="1">
    <location>
        <begin position="72"/>
        <end position="98"/>
    </location>
</feature>
<evidence type="ECO:0000313" key="3">
    <source>
        <dbReference type="Proteomes" id="UP001165190"/>
    </source>
</evidence>
<evidence type="ECO:0000256" key="1">
    <source>
        <dbReference type="SAM" id="MobiDB-lite"/>
    </source>
</evidence>
<accession>A0A9W7MJU3</accession>
<dbReference type="Proteomes" id="UP001165190">
    <property type="component" value="Unassembled WGS sequence"/>
</dbReference>
<organism evidence="2 3">
    <name type="scientific">Hibiscus trionum</name>
    <name type="common">Flower of an hour</name>
    <dbReference type="NCBI Taxonomy" id="183268"/>
    <lineage>
        <taxon>Eukaryota</taxon>
        <taxon>Viridiplantae</taxon>
        <taxon>Streptophyta</taxon>
        <taxon>Embryophyta</taxon>
        <taxon>Tracheophyta</taxon>
        <taxon>Spermatophyta</taxon>
        <taxon>Magnoliopsida</taxon>
        <taxon>eudicotyledons</taxon>
        <taxon>Gunneridae</taxon>
        <taxon>Pentapetalae</taxon>
        <taxon>rosids</taxon>
        <taxon>malvids</taxon>
        <taxon>Malvales</taxon>
        <taxon>Malvaceae</taxon>
        <taxon>Malvoideae</taxon>
        <taxon>Hibiscus</taxon>
    </lineage>
</organism>
<dbReference type="AlphaFoldDB" id="A0A9W7MJU3"/>
<gene>
    <name evidence="2" type="ORF">HRI_004135100</name>
</gene>
<dbReference type="EMBL" id="BSYR01000040">
    <property type="protein sequence ID" value="GMJ04659.1"/>
    <property type="molecule type" value="Genomic_DNA"/>
</dbReference>
<evidence type="ECO:0000313" key="2">
    <source>
        <dbReference type="EMBL" id="GMJ04659.1"/>
    </source>
</evidence>